<accession>A0AAD7M750</accession>
<comment type="caution">
    <text evidence="1">The sequence shown here is derived from an EMBL/GenBank/DDBJ whole genome shotgun (WGS) entry which is preliminary data.</text>
</comment>
<dbReference type="Proteomes" id="UP001163823">
    <property type="component" value="Chromosome 4"/>
</dbReference>
<name>A0AAD7M750_QUISA</name>
<keyword evidence="2" id="KW-1185">Reference proteome</keyword>
<evidence type="ECO:0000313" key="1">
    <source>
        <dbReference type="EMBL" id="KAJ7970787.1"/>
    </source>
</evidence>
<organism evidence="1 2">
    <name type="scientific">Quillaja saponaria</name>
    <name type="common">Soap bark tree</name>
    <dbReference type="NCBI Taxonomy" id="32244"/>
    <lineage>
        <taxon>Eukaryota</taxon>
        <taxon>Viridiplantae</taxon>
        <taxon>Streptophyta</taxon>
        <taxon>Embryophyta</taxon>
        <taxon>Tracheophyta</taxon>
        <taxon>Spermatophyta</taxon>
        <taxon>Magnoliopsida</taxon>
        <taxon>eudicotyledons</taxon>
        <taxon>Gunneridae</taxon>
        <taxon>Pentapetalae</taxon>
        <taxon>rosids</taxon>
        <taxon>fabids</taxon>
        <taxon>Fabales</taxon>
        <taxon>Quillajaceae</taxon>
        <taxon>Quillaja</taxon>
    </lineage>
</organism>
<sequence>MHYQRCISPGSEQVEDKKKGAMDYESELRLAQLHHQLPSNEPGAVMHLVEDLSDGNEEDQDTKDCPKRVFAVYYSCIWWCGFLGGRGGVLLRNLIKASPIRFSVQYTAYNVECRKANTFLVEGSSTALLSFC</sequence>
<proteinExistence type="predicted"/>
<gene>
    <name evidence="1" type="ORF">O6P43_008916</name>
</gene>
<protein>
    <submittedName>
        <fullName evidence="1">Pescadillo-like</fullName>
    </submittedName>
</protein>
<dbReference type="AlphaFoldDB" id="A0AAD7M750"/>
<dbReference type="EMBL" id="JARAOO010000004">
    <property type="protein sequence ID" value="KAJ7970787.1"/>
    <property type="molecule type" value="Genomic_DNA"/>
</dbReference>
<reference evidence="1" key="1">
    <citation type="journal article" date="2023" name="Science">
        <title>Elucidation of the pathway for biosynthesis of saponin adjuvants from the soapbark tree.</title>
        <authorList>
            <person name="Reed J."/>
            <person name="Orme A."/>
            <person name="El-Demerdash A."/>
            <person name="Owen C."/>
            <person name="Martin L.B.B."/>
            <person name="Misra R.C."/>
            <person name="Kikuchi S."/>
            <person name="Rejzek M."/>
            <person name="Martin A.C."/>
            <person name="Harkess A."/>
            <person name="Leebens-Mack J."/>
            <person name="Louveau T."/>
            <person name="Stephenson M.J."/>
            <person name="Osbourn A."/>
        </authorList>
    </citation>
    <scope>NUCLEOTIDE SEQUENCE</scope>
    <source>
        <strain evidence="1">S10</strain>
    </source>
</reference>
<dbReference type="KEGG" id="qsa:O6P43_008916"/>
<evidence type="ECO:0000313" key="2">
    <source>
        <dbReference type="Proteomes" id="UP001163823"/>
    </source>
</evidence>